<reference evidence="3 4" key="1">
    <citation type="submission" date="2024-04" db="EMBL/GenBank/DDBJ databases">
        <title>Phyllosticta paracitricarpa is synonymous to the EU quarantine fungus P. citricarpa based on phylogenomic analyses.</title>
        <authorList>
            <consortium name="Lawrence Berkeley National Laboratory"/>
            <person name="Van Ingen-Buijs V.A."/>
            <person name="Van Westerhoven A.C."/>
            <person name="Haridas S."/>
            <person name="Skiadas P."/>
            <person name="Martin F."/>
            <person name="Groenewald J.Z."/>
            <person name="Crous P.W."/>
            <person name="Seidl M.F."/>
        </authorList>
    </citation>
    <scope>NUCLEOTIDE SEQUENCE [LARGE SCALE GENOMIC DNA]</scope>
    <source>
        <strain evidence="3 4">CBS 123371</strain>
    </source>
</reference>
<organism evidence="3 4">
    <name type="scientific">Phyllosticta citriasiana</name>
    <dbReference type="NCBI Taxonomy" id="595635"/>
    <lineage>
        <taxon>Eukaryota</taxon>
        <taxon>Fungi</taxon>
        <taxon>Dikarya</taxon>
        <taxon>Ascomycota</taxon>
        <taxon>Pezizomycotina</taxon>
        <taxon>Dothideomycetes</taxon>
        <taxon>Dothideomycetes incertae sedis</taxon>
        <taxon>Botryosphaeriales</taxon>
        <taxon>Phyllostictaceae</taxon>
        <taxon>Phyllosticta</taxon>
    </lineage>
</organism>
<keyword evidence="2" id="KW-1133">Transmembrane helix</keyword>
<evidence type="ECO:0000313" key="4">
    <source>
        <dbReference type="Proteomes" id="UP001363622"/>
    </source>
</evidence>
<feature type="transmembrane region" description="Helical" evidence="2">
    <location>
        <begin position="86"/>
        <end position="113"/>
    </location>
</feature>
<keyword evidence="2" id="KW-0812">Transmembrane</keyword>
<sequence length="177" mass="19724">MTRVVIIVGAFFPLSSARTILSLARRLVHMAGDDGWTRPSLLLEGQSRVPVCRCRRSHLGNPAHRHGTASSVPGWWCRLWKRRFNFFVSLSLSLSLSLSVCVCVLSPWFPAALPNQQAPFHSCSIYLFTCLLVFLSVHWPVLIVDGKSISAHQPRSLHQHDGSAQPGSTRAVRWATD</sequence>
<accession>A0ABR1KNB8</accession>
<evidence type="ECO:0000256" key="1">
    <source>
        <dbReference type="SAM" id="MobiDB-lite"/>
    </source>
</evidence>
<proteinExistence type="predicted"/>
<gene>
    <name evidence="3" type="ORF">IWZ03DRAFT_185603</name>
</gene>
<keyword evidence="2" id="KW-0472">Membrane</keyword>
<dbReference type="EMBL" id="JBBPHU010000005">
    <property type="protein sequence ID" value="KAK7517978.1"/>
    <property type="molecule type" value="Genomic_DNA"/>
</dbReference>
<name>A0ABR1KNB8_9PEZI</name>
<comment type="caution">
    <text evidence="3">The sequence shown here is derived from an EMBL/GenBank/DDBJ whole genome shotgun (WGS) entry which is preliminary data.</text>
</comment>
<protein>
    <submittedName>
        <fullName evidence="3">Uncharacterized protein</fullName>
    </submittedName>
</protein>
<evidence type="ECO:0000313" key="3">
    <source>
        <dbReference type="EMBL" id="KAK7517978.1"/>
    </source>
</evidence>
<dbReference type="Proteomes" id="UP001363622">
    <property type="component" value="Unassembled WGS sequence"/>
</dbReference>
<keyword evidence="4" id="KW-1185">Reference proteome</keyword>
<evidence type="ECO:0000256" key="2">
    <source>
        <dbReference type="SAM" id="Phobius"/>
    </source>
</evidence>
<feature type="transmembrane region" description="Helical" evidence="2">
    <location>
        <begin position="125"/>
        <end position="144"/>
    </location>
</feature>
<feature type="region of interest" description="Disordered" evidence="1">
    <location>
        <begin position="155"/>
        <end position="177"/>
    </location>
</feature>